<dbReference type="EMBL" id="BGZK01000978">
    <property type="protein sequence ID" value="GBP67256.1"/>
    <property type="molecule type" value="Genomic_DNA"/>
</dbReference>
<reference evidence="1 2" key="1">
    <citation type="journal article" date="2019" name="Commun. Biol.">
        <title>The bagworm genome reveals a unique fibroin gene that provides high tensile strength.</title>
        <authorList>
            <person name="Kono N."/>
            <person name="Nakamura H."/>
            <person name="Ohtoshi R."/>
            <person name="Tomita M."/>
            <person name="Numata K."/>
            <person name="Arakawa K."/>
        </authorList>
    </citation>
    <scope>NUCLEOTIDE SEQUENCE [LARGE SCALE GENOMIC DNA]</scope>
</reference>
<evidence type="ECO:0000313" key="1">
    <source>
        <dbReference type="EMBL" id="GBP67256.1"/>
    </source>
</evidence>
<proteinExistence type="predicted"/>
<name>A0A4C1XTG3_EUMVA</name>
<protein>
    <submittedName>
        <fullName evidence="1">Uncharacterized protein</fullName>
    </submittedName>
</protein>
<accession>A0A4C1XTG3</accession>
<organism evidence="1 2">
    <name type="scientific">Eumeta variegata</name>
    <name type="common">Bagworm moth</name>
    <name type="synonym">Eumeta japonica</name>
    <dbReference type="NCBI Taxonomy" id="151549"/>
    <lineage>
        <taxon>Eukaryota</taxon>
        <taxon>Metazoa</taxon>
        <taxon>Ecdysozoa</taxon>
        <taxon>Arthropoda</taxon>
        <taxon>Hexapoda</taxon>
        <taxon>Insecta</taxon>
        <taxon>Pterygota</taxon>
        <taxon>Neoptera</taxon>
        <taxon>Endopterygota</taxon>
        <taxon>Lepidoptera</taxon>
        <taxon>Glossata</taxon>
        <taxon>Ditrysia</taxon>
        <taxon>Tineoidea</taxon>
        <taxon>Psychidae</taxon>
        <taxon>Oiketicinae</taxon>
        <taxon>Eumeta</taxon>
    </lineage>
</organism>
<gene>
    <name evidence="1" type="ORF">EVAR_47208_1</name>
</gene>
<evidence type="ECO:0000313" key="2">
    <source>
        <dbReference type="Proteomes" id="UP000299102"/>
    </source>
</evidence>
<sequence length="95" mass="10795">MEEQNSWVVSFIRRCCILVSREGVAVDMQMAELWIWHMPAESRPISRISGRVFTKPATARTDRQTARPIASNIEMVIYDGDKSAERRPGKCGIIS</sequence>
<comment type="caution">
    <text evidence="1">The sequence shown here is derived from an EMBL/GenBank/DDBJ whole genome shotgun (WGS) entry which is preliminary data.</text>
</comment>
<dbReference type="AlphaFoldDB" id="A0A4C1XTG3"/>
<dbReference type="Proteomes" id="UP000299102">
    <property type="component" value="Unassembled WGS sequence"/>
</dbReference>
<keyword evidence="2" id="KW-1185">Reference proteome</keyword>